<dbReference type="PANTHER" id="PTHR38121:SF5">
    <property type="entry name" value="GH16 DOMAIN-CONTAINING PROTEIN"/>
    <property type="match status" value="1"/>
</dbReference>
<dbReference type="Proteomes" id="UP000235786">
    <property type="component" value="Unassembled WGS sequence"/>
</dbReference>
<dbReference type="PANTHER" id="PTHR38121">
    <property type="entry name" value="GH16 DOMAIN-CONTAINING PROTEIN"/>
    <property type="match status" value="1"/>
</dbReference>
<proteinExistence type="predicted"/>
<dbReference type="Gene3D" id="2.60.120.200">
    <property type="match status" value="1"/>
</dbReference>
<dbReference type="CDD" id="cd00413">
    <property type="entry name" value="Glyco_hydrolase_16"/>
    <property type="match status" value="1"/>
</dbReference>
<gene>
    <name evidence="2" type="ORF">L207DRAFT_487092</name>
</gene>
<protein>
    <submittedName>
        <fullName evidence="2">Glycoside hydrolase family 16 protein</fullName>
    </submittedName>
</protein>
<keyword evidence="3" id="KW-1185">Reference proteome</keyword>
<dbReference type="SUPFAM" id="SSF49899">
    <property type="entry name" value="Concanavalin A-like lectins/glucanases"/>
    <property type="match status" value="1"/>
</dbReference>
<reference evidence="2 3" key="1">
    <citation type="submission" date="2016-04" db="EMBL/GenBank/DDBJ databases">
        <title>A degradative enzymes factory behind the ericoid mycorrhizal symbiosis.</title>
        <authorList>
            <consortium name="DOE Joint Genome Institute"/>
            <person name="Martino E."/>
            <person name="Morin E."/>
            <person name="Grelet G."/>
            <person name="Kuo A."/>
            <person name="Kohler A."/>
            <person name="Daghino S."/>
            <person name="Barry K."/>
            <person name="Choi C."/>
            <person name="Cichocki N."/>
            <person name="Clum A."/>
            <person name="Copeland A."/>
            <person name="Hainaut M."/>
            <person name="Haridas S."/>
            <person name="Labutti K."/>
            <person name="Lindquist E."/>
            <person name="Lipzen A."/>
            <person name="Khouja H.-R."/>
            <person name="Murat C."/>
            <person name="Ohm R."/>
            <person name="Olson A."/>
            <person name="Spatafora J."/>
            <person name="Veneault-Fourrey C."/>
            <person name="Henrissat B."/>
            <person name="Grigoriev I."/>
            <person name="Martin F."/>
            <person name="Perotto S."/>
        </authorList>
    </citation>
    <scope>NUCLEOTIDE SEQUENCE [LARGE SCALE GENOMIC DNA]</scope>
    <source>
        <strain evidence="2 3">F</strain>
    </source>
</reference>
<dbReference type="GO" id="GO:0004553">
    <property type="term" value="F:hydrolase activity, hydrolyzing O-glycosyl compounds"/>
    <property type="evidence" value="ECO:0007669"/>
    <property type="project" value="InterPro"/>
</dbReference>
<evidence type="ECO:0000313" key="3">
    <source>
        <dbReference type="Proteomes" id="UP000235786"/>
    </source>
</evidence>
<evidence type="ECO:0000313" key="2">
    <source>
        <dbReference type="EMBL" id="PMD41414.1"/>
    </source>
</evidence>
<name>A0A2J6RSC2_HYAVF</name>
<dbReference type="InterPro" id="IPR000757">
    <property type="entry name" value="Beta-glucanase-like"/>
</dbReference>
<keyword evidence="2" id="KW-0378">Hydrolase</keyword>
<sequence>MSIGPTNSTGLNSPIASFLDNSYVFTDLIETDAFHIKNIHDDTDWSIQNYNVSASSARGPYGMNFTGLNAVSNPIMNSSNWVGPPVSNGDPGIQLSVGGGVPGNGFVQVAQINSVRKDLLWGTFRALIKATPVPGTCTAFFWYFNDSQEIDFEALSYQYNFQNATYPLNLVLQSQQSARQGFSSAASGDWKVAYLPFDPTDDFHEYRIDFVPGNVVYYGDGQVLAIINTTAVPTSPGHLILSQWSNGDAGWSAGPPVQRAVSTVGYVKAYFNSSDPARQSAASKRCKDPSAPGAVCAISDQLISPGSLYSEFFSNNPNMTNNQTIYGKSDAPPFIDESGWTALLKFLAFLITAYVIERFV</sequence>
<dbReference type="EMBL" id="KZ613944">
    <property type="protein sequence ID" value="PMD41414.1"/>
    <property type="molecule type" value="Genomic_DNA"/>
</dbReference>
<feature type="domain" description="GH16" evidence="1">
    <location>
        <begin position="43"/>
        <end position="275"/>
    </location>
</feature>
<dbReference type="Pfam" id="PF00722">
    <property type="entry name" value="Glyco_hydro_16"/>
    <property type="match status" value="1"/>
</dbReference>
<evidence type="ECO:0000259" key="1">
    <source>
        <dbReference type="PROSITE" id="PS51762"/>
    </source>
</evidence>
<dbReference type="OrthoDB" id="25131at2759"/>
<accession>A0A2J6RSC2</accession>
<dbReference type="GO" id="GO:0005975">
    <property type="term" value="P:carbohydrate metabolic process"/>
    <property type="evidence" value="ECO:0007669"/>
    <property type="project" value="InterPro"/>
</dbReference>
<dbReference type="AlphaFoldDB" id="A0A2J6RSC2"/>
<dbReference type="InterPro" id="IPR013320">
    <property type="entry name" value="ConA-like_dom_sf"/>
</dbReference>
<organism evidence="2 3">
    <name type="scientific">Hyaloscypha variabilis (strain UAMH 11265 / GT02V1 / F)</name>
    <name type="common">Meliniomyces variabilis</name>
    <dbReference type="NCBI Taxonomy" id="1149755"/>
    <lineage>
        <taxon>Eukaryota</taxon>
        <taxon>Fungi</taxon>
        <taxon>Dikarya</taxon>
        <taxon>Ascomycota</taxon>
        <taxon>Pezizomycotina</taxon>
        <taxon>Leotiomycetes</taxon>
        <taxon>Helotiales</taxon>
        <taxon>Hyaloscyphaceae</taxon>
        <taxon>Hyaloscypha</taxon>
        <taxon>Hyaloscypha variabilis</taxon>
    </lineage>
</organism>
<dbReference type="PROSITE" id="PS51762">
    <property type="entry name" value="GH16_2"/>
    <property type="match status" value="1"/>
</dbReference>